<dbReference type="InterPro" id="IPR019171">
    <property type="entry name" value="MIX23"/>
</dbReference>
<evidence type="ECO:0000313" key="2">
    <source>
        <dbReference type="EMBL" id="KAJ1921328.1"/>
    </source>
</evidence>
<dbReference type="OrthoDB" id="5593818at2759"/>
<sequence>MSSQQNRNTDIDYSKLPTLLELRNKAKSNDVELDPSICHNISIFRDIMKRLRKVDDNIILQVNNTNSTSPDACRALFEVMANAYTRREEAIRYCTGIIDDDINELKAKDKNDSQIYSKEMLKQWVLNERFVEDIVRDRSLSVFKSRCQVFNIPKDFKPFLERPN</sequence>
<dbReference type="GO" id="GO:0005758">
    <property type="term" value="C:mitochondrial intermembrane space"/>
    <property type="evidence" value="ECO:0007669"/>
    <property type="project" value="InterPro"/>
</dbReference>
<keyword evidence="3" id="KW-1185">Reference proteome</keyword>
<proteinExistence type="inferred from homology"/>
<dbReference type="EMBL" id="JANBPU010000005">
    <property type="protein sequence ID" value="KAJ1921328.1"/>
    <property type="molecule type" value="Genomic_DNA"/>
</dbReference>
<dbReference type="AlphaFoldDB" id="A0A9W8DSQ5"/>
<dbReference type="PANTHER" id="PTHR31905:SF2">
    <property type="entry name" value="PROTEIN MIX23"/>
    <property type="match status" value="1"/>
</dbReference>
<comment type="similarity">
    <text evidence="1">Belongs to the MIX23 family.</text>
</comment>
<dbReference type="PANTHER" id="PTHR31905">
    <property type="entry name" value="COILED-COIL DOMAIN-CONTAINING PROTEIN 58"/>
    <property type="match status" value="1"/>
</dbReference>
<reference evidence="2" key="1">
    <citation type="submission" date="2022-07" db="EMBL/GenBank/DDBJ databases">
        <title>Phylogenomic reconstructions and comparative analyses of Kickxellomycotina fungi.</title>
        <authorList>
            <person name="Reynolds N.K."/>
            <person name="Stajich J.E."/>
            <person name="Barry K."/>
            <person name="Grigoriev I.V."/>
            <person name="Crous P."/>
            <person name="Smith M.E."/>
        </authorList>
    </citation>
    <scope>NUCLEOTIDE SEQUENCE</scope>
    <source>
        <strain evidence="2">NBRC 100468</strain>
    </source>
</reference>
<protein>
    <submittedName>
        <fullName evidence="2">Uncharacterized protein</fullName>
    </submittedName>
</protein>
<evidence type="ECO:0000313" key="3">
    <source>
        <dbReference type="Proteomes" id="UP001150538"/>
    </source>
</evidence>
<organism evidence="2 3">
    <name type="scientific">Mycoemilia scoparia</name>
    <dbReference type="NCBI Taxonomy" id="417184"/>
    <lineage>
        <taxon>Eukaryota</taxon>
        <taxon>Fungi</taxon>
        <taxon>Fungi incertae sedis</taxon>
        <taxon>Zoopagomycota</taxon>
        <taxon>Kickxellomycotina</taxon>
        <taxon>Kickxellomycetes</taxon>
        <taxon>Kickxellales</taxon>
        <taxon>Kickxellaceae</taxon>
        <taxon>Mycoemilia</taxon>
    </lineage>
</organism>
<dbReference type="Pfam" id="PF09774">
    <property type="entry name" value="MIX23"/>
    <property type="match status" value="2"/>
</dbReference>
<accession>A0A9W8DSQ5</accession>
<evidence type="ECO:0000256" key="1">
    <source>
        <dbReference type="ARBA" id="ARBA00024204"/>
    </source>
</evidence>
<comment type="caution">
    <text evidence="2">The sequence shown here is derived from an EMBL/GenBank/DDBJ whole genome shotgun (WGS) entry which is preliminary data.</text>
</comment>
<dbReference type="Proteomes" id="UP001150538">
    <property type="component" value="Unassembled WGS sequence"/>
</dbReference>
<gene>
    <name evidence="2" type="ORF">H4219_000644</name>
</gene>
<name>A0A9W8DSQ5_9FUNG</name>